<dbReference type="InterPro" id="IPR050445">
    <property type="entry name" value="Bact_polysacc_biosynth/exp"/>
</dbReference>
<keyword evidence="1" id="KW-1133">Transmembrane helix</keyword>
<feature type="transmembrane region" description="Helical" evidence="1">
    <location>
        <begin position="185"/>
        <end position="204"/>
    </location>
</feature>
<accession>A0ABX1SGU1</accession>
<name>A0ABX1SGU1_9PSEU</name>
<dbReference type="PANTHER" id="PTHR32309:SF31">
    <property type="entry name" value="CAPSULAR EXOPOLYSACCHARIDE FAMILY"/>
    <property type="match status" value="1"/>
</dbReference>
<comment type="caution">
    <text evidence="2">The sequence shown here is derived from an EMBL/GenBank/DDBJ whole genome shotgun (WGS) entry which is preliminary data.</text>
</comment>
<feature type="transmembrane region" description="Helical" evidence="1">
    <location>
        <begin position="34"/>
        <end position="58"/>
    </location>
</feature>
<dbReference type="EMBL" id="JAAXLA010000048">
    <property type="protein sequence ID" value="NMI00083.1"/>
    <property type="molecule type" value="Genomic_DNA"/>
</dbReference>
<keyword evidence="1" id="KW-0472">Membrane</keyword>
<evidence type="ECO:0000256" key="1">
    <source>
        <dbReference type="SAM" id="Phobius"/>
    </source>
</evidence>
<evidence type="ECO:0000313" key="3">
    <source>
        <dbReference type="Proteomes" id="UP000820669"/>
    </source>
</evidence>
<keyword evidence="1" id="KW-0812">Transmembrane</keyword>
<keyword evidence="3" id="KW-1185">Reference proteome</keyword>
<protein>
    <submittedName>
        <fullName evidence="2">Lipopolysaccharide biosynthesis protein</fullName>
    </submittedName>
</protein>
<proteinExistence type="predicted"/>
<dbReference type="PANTHER" id="PTHR32309">
    <property type="entry name" value="TYROSINE-PROTEIN KINASE"/>
    <property type="match status" value="1"/>
</dbReference>
<gene>
    <name evidence="2" type="ORF">HF526_22620</name>
</gene>
<evidence type="ECO:0000313" key="2">
    <source>
        <dbReference type="EMBL" id="NMI00083.1"/>
    </source>
</evidence>
<organism evidence="2 3">
    <name type="scientific">Pseudonocardia acidicola</name>
    <dbReference type="NCBI Taxonomy" id="2724939"/>
    <lineage>
        <taxon>Bacteria</taxon>
        <taxon>Bacillati</taxon>
        <taxon>Actinomycetota</taxon>
        <taxon>Actinomycetes</taxon>
        <taxon>Pseudonocardiales</taxon>
        <taxon>Pseudonocardiaceae</taxon>
        <taxon>Pseudonocardia</taxon>
    </lineage>
</organism>
<dbReference type="Proteomes" id="UP000820669">
    <property type="component" value="Unassembled WGS sequence"/>
</dbReference>
<dbReference type="RefSeq" id="WP_169383561.1">
    <property type="nucleotide sequence ID" value="NZ_JAAXLA010000048.1"/>
</dbReference>
<sequence length="227" mass="22486">MTTADGGVMRTGSRRWLPAGRLDRRLLDAGRGRLLRGVIVLGALVGTGAALGATYGMVAEPTYTANAFVVVTATSDLGLSRETGYAQAYSRIAATPDVLAAATASTGSAPAALAGEVVATASRDAPMIEISVSGRDAQRTAAIATAVTGALIDHGNRQSAATAVRLSVFSSATVPVTPSSPTPSLLALAGAGAGLLLGGLLILGPPAPLPAEARPRIPVVLPGGAGR</sequence>
<reference evidence="2 3" key="1">
    <citation type="submission" date="2020-04" db="EMBL/GenBank/DDBJ databases">
        <authorList>
            <person name="Klaysubun C."/>
            <person name="Duangmal K."/>
            <person name="Lipun K."/>
        </authorList>
    </citation>
    <scope>NUCLEOTIDE SEQUENCE [LARGE SCALE GENOMIC DNA]</scope>
    <source>
        <strain evidence="2 3">K10HN5</strain>
    </source>
</reference>